<feature type="domain" description="HTH lacI-type" evidence="5">
    <location>
        <begin position="5"/>
        <end position="59"/>
    </location>
</feature>
<dbReference type="Gene3D" id="1.10.260.40">
    <property type="entry name" value="lambda repressor-like DNA-binding domains"/>
    <property type="match status" value="1"/>
</dbReference>
<dbReference type="CDD" id="cd01392">
    <property type="entry name" value="HTH_LacI"/>
    <property type="match status" value="1"/>
</dbReference>
<dbReference type="SUPFAM" id="SSF53822">
    <property type="entry name" value="Periplasmic binding protein-like I"/>
    <property type="match status" value="1"/>
</dbReference>
<keyword evidence="2" id="KW-0805">Transcription regulation</keyword>
<dbReference type="Proteomes" id="UP001149719">
    <property type="component" value="Unassembled WGS sequence"/>
</dbReference>
<gene>
    <name evidence="6" type="ORF">O1D97_15140</name>
</gene>
<dbReference type="Gene3D" id="3.40.50.2300">
    <property type="match status" value="2"/>
</dbReference>
<sequence>MNKKPSSVDVAKAAGVSQSMVSRAFTPGSSINPEKRELIFSKAKELGYRPNIMARSMITKKSKIIGFVFGYLENQYYPLALEKLSREFQSKGYHSLMFFSDHQSSADEIVQEFLQYQIDAVILASVSLSPDWIEACHSLSVPVVLFNRAIEADDVTSVTSANYEGGKKVANYLVKTGHKRISYISGFVESSTNKDRERGLIDGLKEHQMTLFSIESGNYNQKQAREATLSMFTADKVITPDALFVASDHMAFAVIDTLKYELGLKVPDDVSVIGYDDVPLGSAPSYNLTTMSQPIDDMVALTVKAVLNRIEQPNHPPERIEIPSHLVQRKTVKDRNHP</sequence>
<dbReference type="SUPFAM" id="SSF47413">
    <property type="entry name" value="lambda repressor-like DNA-binding domains"/>
    <property type="match status" value="1"/>
</dbReference>
<dbReference type="InterPro" id="IPR010982">
    <property type="entry name" value="Lambda_DNA-bd_dom_sf"/>
</dbReference>
<reference evidence="6" key="1">
    <citation type="submission" date="2022-12" db="EMBL/GenBank/DDBJ databases">
        <title>Marinomonas 15G1-11 sp. nov, isolated from marine algae.</title>
        <authorList>
            <person name="Butt M."/>
            <person name="Choi D.G."/>
            <person name="Kim J.M."/>
            <person name="Lee J.K."/>
            <person name="Baek J.H."/>
            <person name="Jeon C.O."/>
        </authorList>
    </citation>
    <scope>NUCLEOTIDE SEQUENCE</scope>
    <source>
        <strain evidence="6">15G1-11</strain>
    </source>
</reference>
<proteinExistence type="predicted"/>
<dbReference type="GO" id="GO:0003677">
    <property type="term" value="F:DNA binding"/>
    <property type="evidence" value="ECO:0007669"/>
    <property type="project" value="UniProtKB-KW"/>
</dbReference>
<dbReference type="PANTHER" id="PTHR30146:SF95">
    <property type="entry name" value="RIBOSE OPERON REPRESSOR"/>
    <property type="match status" value="1"/>
</dbReference>
<keyword evidence="4" id="KW-0804">Transcription</keyword>
<dbReference type="InterPro" id="IPR000843">
    <property type="entry name" value="HTH_LacI"/>
</dbReference>
<dbReference type="InterPro" id="IPR046335">
    <property type="entry name" value="LacI/GalR-like_sensor"/>
</dbReference>
<name>A0ABT4JX97_9GAMM</name>
<dbReference type="PROSITE" id="PS50932">
    <property type="entry name" value="HTH_LACI_2"/>
    <property type="match status" value="1"/>
</dbReference>
<dbReference type="EMBL" id="JAPUBN010000019">
    <property type="protein sequence ID" value="MCZ2722908.1"/>
    <property type="molecule type" value="Genomic_DNA"/>
</dbReference>
<dbReference type="CDD" id="cd06278">
    <property type="entry name" value="PBP1_LacI-like"/>
    <property type="match status" value="1"/>
</dbReference>
<evidence type="ECO:0000256" key="1">
    <source>
        <dbReference type="ARBA" id="ARBA00022491"/>
    </source>
</evidence>
<keyword evidence="3 6" id="KW-0238">DNA-binding</keyword>
<dbReference type="Pfam" id="PF00356">
    <property type="entry name" value="LacI"/>
    <property type="match status" value="1"/>
</dbReference>
<keyword evidence="1" id="KW-0678">Repressor</keyword>
<evidence type="ECO:0000259" key="5">
    <source>
        <dbReference type="PROSITE" id="PS50932"/>
    </source>
</evidence>
<keyword evidence="7" id="KW-1185">Reference proteome</keyword>
<accession>A0ABT4JX97</accession>
<organism evidence="6 7">
    <name type="scientific">Marinomonas phaeophyticola</name>
    <dbReference type="NCBI Taxonomy" id="3004091"/>
    <lineage>
        <taxon>Bacteria</taxon>
        <taxon>Pseudomonadati</taxon>
        <taxon>Pseudomonadota</taxon>
        <taxon>Gammaproteobacteria</taxon>
        <taxon>Oceanospirillales</taxon>
        <taxon>Oceanospirillaceae</taxon>
        <taxon>Marinomonas</taxon>
    </lineage>
</organism>
<dbReference type="PANTHER" id="PTHR30146">
    <property type="entry name" value="LACI-RELATED TRANSCRIPTIONAL REPRESSOR"/>
    <property type="match status" value="1"/>
</dbReference>
<dbReference type="SMART" id="SM00354">
    <property type="entry name" value="HTH_LACI"/>
    <property type="match status" value="1"/>
</dbReference>
<evidence type="ECO:0000256" key="2">
    <source>
        <dbReference type="ARBA" id="ARBA00023015"/>
    </source>
</evidence>
<evidence type="ECO:0000313" key="7">
    <source>
        <dbReference type="Proteomes" id="UP001149719"/>
    </source>
</evidence>
<dbReference type="InterPro" id="IPR028082">
    <property type="entry name" value="Peripla_BP_I"/>
</dbReference>
<evidence type="ECO:0000256" key="4">
    <source>
        <dbReference type="ARBA" id="ARBA00023163"/>
    </source>
</evidence>
<evidence type="ECO:0000313" key="6">
    <source>
        <dbReference type="EMBL" id="MCZ2722908.1"/>
    </source>
</evidence>
<comment type="caution">
    <text evidence="6">The sequence shown here is derived from an EMBL/GenBank/DDBJ whole genome shotgun (WGS) entry which is preliminary data.</text>
</comment>
<protein>
    <submittedName>
        <fullName evidence="6">LacI family DNA-binding transcriptional regulator</fullName>
    </submittedName>
</protein>
<evidence type="ECO:0000256" key="3">
    <source>
        <dbReference type="ARBA" id="ARBA00023125"/>
    </source>
</evidence>
<dbReference type="Pfam" id="PF13377">
    <property type="entry name" value="Peripla_BP_3"/>
    <property type="match status" value="1"/>
</dbReference>
<dbReference type="RefSeq" id="WP_269126924.1">
    <property type="nucleotide sequence ID" value="NZ_JAPUBN010000019.1"/>
</dbReference>